<comment type="caution">
    <text evidence="1">The sequence shown here is derived from an EMBL/GenBank/DDBJ whole genome shotgun (WGS) entry which is preliminary data.</text>
</comment>
<dbReference type="RefSeq" id="WP_019599872.1">
    <property type="nucleotide sequence ID" value="NZ_FNQC01000004.1"/>
</dbReference>
<evidence type="ECO:0000313" key="1">
    <source>
        <dbReference type="EMBL" id="SDY95223.1"/>
    </source>
</evidence>
<gene>
    <name evidence="1" type="ORF">SAMN05444412_10427</name>
</gene>
<keyword evidence="2" id="KW-1185">Reference proteome</keyword>
<sequence>MAIADKGNPEETKKALDDWYLAEKKDYAAFASKYPMNGELKAQEANIQSMLSWSELENITYTPTIFIDGHELPKAYAVEDLKYVLE</sequence>
<dbReference type="EMBL" id="FNQC01000004">
    <property type="protein sequence ID" value="SDY95223.1"/>
    <property type="molecule type" value="Genomic_DNA"/>
</dbReference>
<proteinExistence type="predicted"/>
<dbReference type="Gene3D" id="3.40.30.10">
    <property type="entry name" value="Glutaredoxin"/>
    <property type="match status" value="1"/>
</dbReference>
<protein>
    <submittedName>
        <fullName evidence="1">Thioredoxin</fullName>
    </submittedName>
</protein>
<dbReference type="Proteomes" id="UP000199663">
    <property type="component" value="Unassembled WGS sequence"/>
</dbReference>
<evidence type="ECO:0000313" key="2">
    <source>
        <dbReference type="Proteomes" id="UP000199663"/>
    </source>
</evidence>
<reference evidence="1 2" key="1">
    <citation type="submission" date="2016-10" db="EMBL/GenBank/DDBJ databases">
        <authorList>
            <person name="Varghese N."/>
            <person name="Submissions S."/>
        </authorList>
    </citation>
    <scope>NUCLEOTIDE SEQUENCE [LARGE SCALE GENOMIC DNA]</scope>
    <source>
        <strain evidence="1 2">DSM 17997</strain>
    </source>
</reference>
<accession>A0A1H3P2N2</accession>
<name>A0A1H3P2N2_9BACT</name>
<organism evidence="1 2">
    <name type="scientific">Rhodonellum ikkaensis</name>
    <dbReference type="NCBI Taxonomy" id="336829"/>
    <lineage>
        <taxon>Bacteria</taxon>
        <taxon>Pseudomonadati</taxon>
        <taxon>Bacteroidota</taxon>
        <taxon>Cytophagia</taxon>
        <taxon>Cytophagales</taxon>
        <taxon>Cytophagaceae</taxon>
        <taxon>Rhodonellum</taxon>
    </lineage>
</organism>